<name>A0A0C9W6F6_9AGAM</name>
<evidence type="ECO:0000313" key="3">
    <source>
        <dbReference type="Proteomes" id="UP000053820"/>
    </source>
</evidence>
<feature type="non-terminal residue" evidence="2">
    <location>
        <position position="1"/>
    </location>
</feature>
<protein>
    <submittedName>
        <fullName evidence="2">Uncharacterized protein</fullName>
    </submittedName>
</protein>
<evidence type="ECO:0000313" key="2">
    <source>
        <dbReference type="EMBL" id="KIJ58336.1"/>
    </source>
</evidence>
<feature type="region of interest" description="Disordered" evidence="1">
    <location>
        <begin position="1"/>
        <end position="23"/>
    </location>
</feature>
<organism evidence="2 3">
    <name type="scientific">Hydnomerulius pinastri MD-312</name>
    <dbReference type="NCBI Taxonomy" id="994086"/>
    <lineage>
        <taxon>Eukaryota</taxon>
        <taxon>Fungi</taxon>
        <taxon>Dikarya</taxon>
        <taxon>Basidiomycota</taxon>
        <taxon>Agaricomycotina</taxon>
        <taxon>Agaricomycetes</taxon>
        <taxon>Agaricomycetidae</taxon>
        <taxon>Boletales</taxon>
        <taxon>Boletales incertae sedis</taxon>
        <taxon>Leucogyrophana</taxon>
    </lineage>
</organism>
<feature type="non-terminal residue" evidence="2">
    <location>
        <position position="76"/>
    </location>
</feature>
<dbReference type="EMBL" id="KN839952">
    <property type="protein sequence ID" value="KIJ58336.1"/>
    <property type="molecule type" value="Genomic_DNA"/>
</dbReference>
<evidence type="ECO:0000256" key="1">
    <source>
        <dbReference type="SAM" id="MobiDB-lite"/>
    </source>
</evidence>
<keyword evidence="3" id="KW-1185">Reference proteome</keyword>
<dbReference type="HOGENOM" id="CLU_2661208_0_0_1"/>
<dbReference type="Proteomes" id="UP000053820">
    <property type="component" value="Unassembled WGS sequence"/>
</dbReference>
<accession>A0A0C9W6F6</accession>
<gene>
    <name evidence="2" type="ORF">HYDPIDRAFT_64375</name>
</gene>
<sequence length="76" mass="8550">HHPTPSLPNQMPHHPPKRITTHLVPHPPPQCPCHLPQCIMPHHPPEHLTACLNTVTTHPTASPPTETHHCLPKHHH</sequence>
<reference evidence="2 3" key="1">
    <citation type="submission" date="2014-04" db="EMBL/GenBank/DDBJ databases">
        <title>Evolutionary Origins and Diversification of the Mycorrhizal Mutualists.</title>
        <authorList>
            <consortium name="DOE Joint Genome Institute"/>
            <consortium name="Mycorrhizal Genomics Consortium"/>
            <person name="Kohler A."/>
            <person name="Kuo A."/>
            <person name="Nagy L.G."/>
            <person name="Floudas D."/>
            <person name="Copeland A."/>
            <person name="Barry K.W."/>
            <person name="Cichocki N."/>
            <person name="Veneault-Fourrey C."/>
            <person name="LaButti K."/>
            <person name="Lindquist E.A."/>
            <person name="Lipzen A."/>
            <person name="Lundell T."/>
            <person name="Morin E."/>
            <person name="Murat C."/>
            <person name="Riley R."/>
            <person name="Ohm R."/>
            <person name="Sun H."/>
            <person name="Tunlid A."/>
            <person name="Henrissat B."/>
            <person name="Grigoriev I.V."/>
            <person name="Hibbett D.S."/>
            <person name="Martin F."/>
        </authorList>
    </citation>
    <scope>NUCLEOTIDE SEQUENCE [LARGE SCALE GENOMIC DNA]</scope>
    <source>
        <strain evidence="2 3">MD-312</strain>
    </source>
</reference>
<dbReference type="AlphaFoldDB" id="A0A0C9W6F6"/>
<feature type="region of interest" description="Disordered" evidence="1">
    <location>
        <begin position="57"/>
        <end position="76"/>
    </location>
</feature>
<proteinExistence type="predicted"/>